<evidence type="ECO:0000256" key="7">
    <source>
        <dbReference type="ARBA" id="ARBA00023242"/>
    </source>
</evidence>
<feature type="active site" description="Nucleophile" evidence="18">
    <location>
        <position position="149"/>
    </location>
</feature>
<organism evidence="23 24">
    <name type="scientific">Clunio marinus</name>
    <dbReference type="NCBI Taxonomy" id="568069"/>
    <lineage>
        <taxon>Eukaryota</taxon>
        <taxon>Metazoa</taxon>
        <taxon>Ecdysozoa</taxon>
        <taxon>Arthropoda</taxon>
        <taxon>Hexapoda</taxon>
        <taxon>Insecta</taxon>
        <taxon>Pterygota</taxon>
        <taxon>Neoptera</taxon>
        <taxon>Endopterygota</taxon>
        <taxon>Diptera</taxon>
        <taxon>Nematocera</taxon>
        <taxon>Chironomoidea</taxon>
        <taxon>Chironomidae</taxon>
        <taxon>Clunio</taxon>
    </lineage>
</organism>
<evidence type="ECO:0000256" key="21">
    <source>
        <dbReference type="SAM" id="MobiDB-lite"/>
    </source>
</evidence>
<evidence type="ECO:0000256" key="12">
    <source>
        <dbReference type="ARBA" id="ARBA00066509"/>
    </source>
</evidence>
<comment type="catalytic activity">
    <reaction evidence="8">
        <text>a uridine in tRNA = a pseudouridine in tRNA</text>
        <dbReference type="Rhea" id="RHEA:54572"/>
        <dbReference type="Rhea" id="RHEA-COMP:13339"/>
        <dbReference type="Rhea" id="RHEA-COMP:13934"/>
        <dbReference type="ChEBI" id="CHEBI:65314"/>
        <dbReference type="ChEBI" id="CHEBI:65315"/>
    </reaction>
</comment>
<evidence type="ECO:0000256" key="17">
    <source>
        <dbReference type="ARBA" id="ARBA00081344"/>
    </source>
</evidence>
<dbReference type="InterPro" id="IPR041708">
    <property type="entry name" value="PUS1/PUS2-like"/>
</dbReference>
<evidence type="ECO:0000256" key="16">
    <source>
        <dbReference type="ARBA" id="ARBA00080849"/>
    </source>
</evidence>
<keyword evidence="6" id="KW-0413">Isomerase</keyword>
<dbReference type="AlphaFoldDB" id="A0A1J1IJR9"/>
<keyword evidence="24" id="KW-1185">Reference proteome</keyword>
<comment type="similarity">
    <text evidence="3">Belongs to the tRNA pseudouridine synthase TruA family.</text>
</comment>
<comment type="function">
    <text evidence="10">Pseudouridylate synthase that catalyzes pseudouridylation of tRNAs and mRNAs. Acts on positions 27/28 in the anticodon stem and also positions 34 and 36 in the anticodon of an intron containing tRNA. Also catalyzes pseudouridylation of mRNAs: mediates pseudouridylation of mRNAs with the consensus sequence 5'-UGUAG-3'. Acts as a regulator of pre-mRNA splicing by mediating pseudouridylation of pre-mRNAs at locations associated with alternatively spliced regions. Pseudouridylation of pre-mRNAs near splice sites directly regulates mRNA splicing and mRNA 3'-end processing. Involved in regulation of nuclear receptor activity through pseudouridylation of SRA1 mRNA.</text>
</comment>
<dbReference type="PANTHER" id="PTHR11142">
    <property type="entry name" value="PSEUDOURIDYLATE SYNTHASE"/>
    <property type="match status" value="1"/>
</dbReference>
<dbReference type="FunFam" id="3.30.70.660:FF:000002">
    <property type="entry name" value="tRNA pseudouridine synthase"/>
    <property type="match status" value="1"/>
</dbReference>
<keyword evidence="4" id="KW-0507">mRNA processing</keyword>
<dbReference type="SUPFAM" id="SSF55120">
    <property type="entry name" value="Pseudouridine synthase"/>
    <property type="match status" value="1"/>
</dbReference>
<evidence type="ECO:0000256" key="9">
    <source>
        <dbReference type="ARBA" id="ARBA00052184"/>
    </source>
</evidence>
<keyword evidence="5" id="KW-0819">tRNA processing</keyword>
<sequence length="424" mass="49622">MLRPSNLFRVVQNCIYPFNRKFAGFAEAMEKAIDEHIAKVREKKTERDKIRKERYNGKFKRREWVEESEEAKKARLEQNPIDPEDRIKRKKSVVLLGYSGVNYFGMQRNPDVPTIEEELLKAMLKHKWITEEWFKLPQQAQFQRCARTDKGVSATRQIVSLKLPESVDIDAINKDLPEDIKIFSVKKVTKGFNSKSTCDARTYSYTLPTYAFTEDGEEFDESSFRLSSERFEKLNKILSLYLGTKNFHNFTIRKQPIDPSAFRCIMSFECQTPFTPDNSEVEFARLKITGQSFMMHQIRRMVGLVIGIMRGYVGTDIVERAFKKEKLLVPQAPGLGLVLDTVHYTRYDDRYGSDGMHEALTFEAENDQVEEFFRTKIMSTIIETELRDNSMKIWIGKRLRDHSYDKYTEKEEKDSSENEGNESE</sequence>
<proteinExistence type="inferred from homology"/>
<evidence type="ECO:0000259" key="22">
    <source>
        <dbReference type="Pfam" id="PF01416"/>
    </source>
</evidence>
<dbReference type="CDD" id="cd02568">
    <property type="entry name" value="PseudoU_synth_PUS1_PUS2"/>
    <property type="match status" value="1"/>
</dbReference>
<dbReference type="NCBIfam" id="TIGR00071">
    <property type="entry name" value="hisT_truA"/>
    <property type="match status" value="1"/>
</dbReference>
<dbReference type="Gene3D" id="3.30.70.580">
    <property type="entry name" value="Pseudouridine synthase I, catalytic domain, N-terminal subdomain"/>
    <property type="match status" value="1"/>
</dbReference>
<evidence type="ECO:0000256" key="10">
    <source>
        <dbReference type="ARBA" id="ARBA00053709"/>
    </source>
</evidence>
<feature type="domain" description="Pseudouridine synthase I TruA alpha/beta" evidence="22">
    <location>
        <begin position="239"/>
        <end position="344"/>
    </location>
</feature>
<feature type="coiled-coil region" evidence="20">
    <location>
        <begin position="26"/>
        <end position="53"/>
    </location>
</feature>
<dbReference type="EMBL" id="CVRI01000053">
    <property type="protein sequence ID" value="CRK99788.1"/>
    <property type="molecule type" value="Genomic_DNA"/>
</dbReference>
<comment type="catalytic activity">
    <reaction evidence="1">
        <text>a uridine in mRNA = a pseudouridine in mRNA</text>
        <dbReference type="Rhea" id="RHEA:56644"/>
        <dbReference type="Rhea" id="RHEA-COMP:14658"/>
        <dbReference type="Rhea" id="RHEA-COMP:14659"/>
        <dbReference type="ChEBI" id="CHEBI:65314"/>
        <dbReference type="ChEBI" id="CHEBI:65315"/>
    </reaction>
</comment>
<keyword evidence="7" id="KW-0539">Nucleus</keyword>
<dbReference type="FunFam" id="3.30.70.580:FF:000002">
    <property type="entry name" value="tRNA pseudouridine synthase"/>
    <property type="match status" value="1"/>
</dbReference>
<comment type="subunit">
    <text evidence="11">Monomer. Forms a complex with RARG and the SRA1 RNA in the nucleus.</text>
</comment>
<evidence type="ECO:0000256" key="5">
    <source>
        <dbReference type="ARBA" id="ARBA00022694"/>
    </source>
</evidence>
<dbReference type="InterPro" id="IPR020094">
    <property type="entry name" value="TruA/RsuA/RluB/E/F_N"/>
</dbReference>
<dbReference type="GO" id="GO:0031119">
    <property type="term" value="P:tRNA pseudouridine synthesis"/>
    <property type="evidence" value="ECO:0007669"/>
    <property type="project" value="InterPro"/>
</dbReference>
<reference evidence="23 24" key="1">
    <citation type="submission" date="2015-04" db="EMBL/GenBank/DDBJ databases">
        <authorList>
            <person name="Syromyatnikov M.Y."/>
            <person name="Popov V.N."/>
        </authorList>
    </citation>
    <scope>NUCLEOTIDE SEQUENCE [LARGE SCALE GENOMIC DNA]</scope>
</reference>
<dbReference type="Proteomes" id="UP000183832">
    <property type="component" value="Unassembled WGS sequence"/>
</dbReference>
<comment type="subcellular location">
    <subcellularLocation>
        <location evidence="2">Nucleus</location>
    </subcellularLocation>
</comment>
<evidence type="ECO:0000256" key="2">
    <source>
        <dbReference type="ARBA" id="ARBA00004123"/>
    </source>
</evidence>
<dbReference type="GO" id="GO:0006397">
    <property type="term" value="P:mRNA processing"/>
    <property type="evidence" value="ECO:0007669"/>
    <property type="project" value="UniProtKB-KW"/>
</dbReference>
<evidence type="ECO:0000256" key="11">
    <source>
        <dbReference type="ARBA" id="ARBA00064589"/>
    </source>
</evidence>
<evidence type="ECO:0000313" key="24">
    <source>
        <dbReference type="Proteomes" id="UP000183832"/>
    </source>
</evidence>
<dbReference type="InterPro" id="IPR001406">
    <property type="entry name" value="PsdUridine_synth_TruA"/>
</dbReference>
<dbReference type="GO" id="GO:0160147">
    <property type="term" value="F:tRNA pseudouridine(38-40) synthase activity"/>
    <property type="evidence" value="ECO:0007669"/>
    <property type="project" value="UniProtKB-EC"/>
</dbReference>
<dbReference type="STRING" id="568069.A0A1J1IJR9"/>
<evidence type="ECO:0000256" key="18">
    <source>
        <dbReference type="PIRSR" id="PIRSR641708-1"/>
    </source>
</evidence>
<evidence type="ECO:0000313" key="23">
    <source>
        <dbReference type="EMBL" id="CRK99788.1"/>
    </source>
</evidence>
<accession>A0A1J1IJR9</accession>
<dbReference type="GO" id="GO:1990481">
    <property type="term" value="P:mRNA pseudouridine synthesis"/>
    <property type="evidence" value="ECO:0007669"/>
    <property type="project" value="TreeGrafter"/>
</dbReference>
<dbReference type="OrthoDB" id="10256309at2759"/>
<protein>
    <recommendedName>
        <fullName evidence="13">Pseudouridylate synthase 1 homolog</fullName>
        <ecNumber evidence="12">5.4.99.12</ecNumber>
    </recommendedName>
    <alternativeName>
        <fullName evidence="14">tRNA pseudouridine synthase 1</fullName>
    </alternativeName>
    <alternativeName>
        <fullName evidence="17">tRNA pseudouridine(38-40) synthase</fullName>
    </alternativeName>
    <alternativeName>
        <fullName evidence="15">tRNA pseudouridylate synthase I</fullName>
    </alternativeName>
    <alternativeName>
        <fullName evidence="16">tRNA-uridine isomerase I</fullName>
    </alternativeName>
</protein>
<evidence type="ECO:0000256" key="14">
    <source>
        <dbReference type="ARBA" id="ARBA00075153"/>
    </source>
</evidence>
<dbReference type="PANTHER" id="PTHR11142:SF4">
    <property type="entry name" value="PSEUDOURIDYLATE SYNTHASE 1 HOMOLOG"/>
    <property type="match status" value="1"/>
</dbReference>
<evidence type="ECO:0000256" key="8">
    <source>
        <dbReference type="ARBA" id="ARBA00036943"/>
    </source>
</evidence>
<feature type="binding site" evidence="19">
    <location>
        <position position="203"/>
    </location>
    <ligand>
        <name>substrate</name>
    </ligand>
</feature>
<dbReference type="InterPro" id="IPR020103">
    <property type="entry name" value="PsdUridine_synth_cat_dom_sf"/>
</dbReference>
<dbReference type="InterPro" id="IPR020097">
    <property type="entry name" value="PsdUridine_synth_TruA_a/b_dom"/>
</dbReference>
<gene>
    <name evidence="23" type="ORF">CLUMA_CG013096</name>
</gene>
<dbReference type="EC" id="5.4.99.12" evidence="12"/>
<evidence type="ECO:0000256" key="15">
    <source>
        <dbReference type="ARBA" id="ARBA00079087"/>
    </source>
</evidence>
<evidence type="ECO:0000256" key="1">
    <source>
        <dbReference type="ARBA" id="ARBA00001166"/>
    </source>
</evidence>
<dbReference type="GO" id="GO:0003723">
    <property type="term" value="F:RNA binding"/>
    <property type="evidence" value="ECO:0007669"/>
    <property type="project" value="InterPro"/>
</dbReference>
<comment type="catalytic activity">
    <reaction evidence="9">
        <text>uridine(38/39/40) in tRNA = pseudouridine(38/39/40) in tRNA</text>
        <dbReference type="Rhea" id="RHEA:22376"/>
        <dbReference type="Rhea" id="RHEA-COMP:10085"/>
        <dbReference type="Rhea" id="RHEA-COMP:10087"/>
        <dbReference type="ChEBI" id="CHEBI:65314"/>
        <dbReference type="ChEBI" id="CHEBI:65315"/>
        <dbReference type="EC" id="5.4.99.12"/>
    </reaction>
</comment>
<dbReference type="Gene3D" id="3.30.70.660">
    <property type="entry name" value="Pseudouridine synthase I, catalytic domain, C-terminal subdomain"/>
    <property type="match status" value="1"/>
</dbReference>
<name>A0A1J1IJR9_9DIPT</name>
<evidence type="ECO:0000256" key="13">
    <source>
        <dbReference type="ARBA" id="ARBA00068582"/>
    </source>
</evidence>
<evidence type="ECO:0000256" key="6">
    <source>
        <dbReference type="ARBA" id="ARBA00023235"/>
    </source>
</evidence>
<evidence type="ECO:0000256" key="19">
    <source>
        <dbReference type="PIRSR" id="PIRSR641708-2"/>
    </source>
</evidence>
<evidence type="ECO:0000256" key="3">
    <source>
        <dbReference type="ARBA" id="ARBA00009375"/>
    </source>
</evidence>
<feature type="compositionally biased region" description="Basic and acidic residues" evidence="21">
    <location>
        <begin position="405"/>
        <end position="416"/>
    </location>
</feature>
<dbReference type="Pfam" id="PF01416">
    <property type="entry name" value="PseudoU_synth_1"/>
    <property type="match status" value="1"/>
</dbReference>
<dbReference type="InterPro" id="IPR020095">
    <property type="entry name" value="PsdUridine_synth_TruA_C"/>
</dbReference>
<feature type="region of interest" description="Disordered" evidence="21">
    <location>
        <begin position="405"/>
        <end position="424"/>
    </location>
</feature>
<evidence type="ECO:0000256" key="4">
    <source>
        <dbReference type="ARBA" id="ARBA00022664"/>
    </source>
</evidence>
<keyword evidence="20" id="KW-0175">Coiled coil</keyword>
<evidence type="ECO:0000256" key="20">
    <source>
        <dbReference type="SAM" id="Coils"/>
    </source>
</evidence>
<dbReference type="GO" id="GO:0005634">
    <property type="term" value="C:nucleus"/>
    <property type="evidence" value="ECO:0007669"/>
    <property type="project" value="UniProtKB-SubCell"/>
</dbReference>